<proteinExistence type="predicted"/>
<organism evidence="1 2">
    <name type="scientific">Nelumbo nucifera</name>
    <name type="common">Sacred lotus</name>
    <dbReference type="NCBI Taxonomy" id="4432"/>
    <lineage>
        <taxon>Eukaryota</taxon>
        <taxon>Viridiplantae</taxon>
        <taxon>Streptophyta</taxon>
        <taxon>Embryophyta</taxon>
        <taxon>Tracheophyta</taxon>
        <taxon>Spermatophyta</taxon>
        <taxon>Magnoliopsida</taxon>
        <taxon>Proteales</taxon>
        <taxon>Nelumbonaceae</taxon>
        <taxon>Nelumbo</taxon>
    </lineage>
</organism>
<accession>A0A822XIK5</accession>
<protein>
    <submittedName>
        <fullName evidence="1">Uncharacterized protein</fullName>
    </submittedName>
</protein>
<name>A0A822XIK5_NELNU</name>
<evidence type="ECO:0000313" key="2">
    <source>
        <dbReference type="Proteomes" id="UP000607653"/>
    </source>
</evidence>
<dbReference type="AlphaFoldDB" id="A0A822XIK5"/>
<sequence length="70" mass="7745">MGANRSIYEANLWVGSKLTKLDSNRTVQLFKKRCIVLAPRTLSFFSSCADDLNLKEHGRITDGRTGTGGQ</sequence>
<dbReference type="Proteomes" id="UP000607653">
    <property type="component" value="Unassembled WGS sequence"/>
</dbReference>
<gene>
    <name evidence="1" type="ORF">HUJ06_021683</name>
</gene>
<keyword evidence="2" id="KW-1185">Reference proteome</keyword>
<dbReference type="EMBL" id="DUZY01000001">
    <property type="protein sequence ID" value="DAD20220.1"/>
    <property type="molecule type" value="Genomic_DNA"/>
</dbReference>
<comment type="caution">
    <text evidence="1">The sequence shown here is derived from an EMBL/GenBank/DDBJ whole genome shotgun (WGS) entry which is preliminary data.</text>
</comment>
<evidence type="ECO:0000313" key="1">
    <source>
        <dbReference type="EMBL" id="DAD20220.1"/>
    </source>
</evidence>
<reference evidence="1 2" key="1">
    <citation type="journal article" date="2020" name="Mol. Biol. Evol.">
        <title>Distinct Expression and Methylation Patterns for Genes with Different Fates following a Single Whole-Genome Duplication in Flowering Plants.</title>
        <authorList>
            <person name="Shi T."/>
            <person name="Rahmani R.S."/>
            <person name="Gugger P.F."/>
            <person name="Wang M."/>
            <person name="Li H."/>
            <person name="Zhang Y."/>
            <person name="Li Z."/>
            <person name="Wang Q."/>
            <person name="Van de Peer Y."/>
            <person name="Marchal K."/>
            <person name="Chen J."/>
        </authorList>
    </citation>
    <scope>NUCLEOTIDE SEQUENCE [LARGE SCALE GENOMIC DNA]</scope>
    <source>
        <tissue evidence="1">Leaf</tissue>
    </source>
</reference>